<dbReference type="GO" id="GO:0007062">
    <property type="term" value="P:sister chromatid cohesion"/>
    <property type="evidence" value="ECO:0007669"/>
    <property type="project" value="InterPro"/>
</dbReference>
<dbReference type="GO" id="GO:0008278">
    <property type="term" value="C:cohesin complex"/>
    <property type="evidence" value="ECO:0007669"/>
    <property type="project" value="InterPro"/>
</dbReference>
<dbReference type="GO" id="GO:0005634">
    <property type="term" value="C:nucleus"/>
    <property type="evidence" value="ECO:0007669"/>
    <property type="project" value="UniProtKB-SubCell"/>
</dbReference>
<dbReference type="Proteomes" id="UP000655225">
    <property type="component" value="Unassembled WGS sequence"/>
</dbReference>
<comment type="subcellular location">
    <subcellularLocation>
        <location evidence="1">Nucleus</location>
    </subcellularLocation>
</comment>
<keyword evidence="7" id="KW-1185">Reference proteome</keyword>
<dbReference type="OMA" id="VQMDDAM"/>
<evidence type="ECO:0000256" key="3">
    <source>
        <dbReference type="SAM" id="MobiDB-lite"/>
    </source>
</evidence>
<dbReference type="InterPro" id="IPR006910">
    <property type="entry name" value="Rad21_Rec8_N"/>
</dbReference>
<feature type="compositionally biased region" description="Polar residues" evidence="3">
    <location>
        <begin position="486"/>
        <end position="504"/>
    </location>
</feature>
<reference evidence="6 7" key="1">
    <citation type="submission" date="2020-04" db="EMBL/GenBank/DDBJ databases">
        <title>Plant Genome Project.</title>
        <authorList>
            <person name="Zhang R.-G."/>
        </authorList>
    </citation>
    <scope>NUCLEOTIDE SEQUENCE [LARGE SCALE GENOMIC DNA]</scope>
    <source>
        <strain evidence="6">YNK0</strain>
        <tissue evidence="6">Leaf</tissue>
    </source>
</reference>
<dbReference type="PANTHER" id="PTHR12585">
    <property type="entry name" value="SCC1 / RAD21 FAMILY MEMBER"/>
    <property type="match status" value="1"/>
</dbReference>
<dbReference type="Pfam" id="PF04825">
    <property type="entry name" value="Rad21_Rec8_N"/>
    <property type="match status" value="1"/>
</dbReference>
<feature type="region of interest" description="Disordered" evidence="3">
    <location>
        <begin position="482"/>
        <end position="504"/>
    </location>
</feature>
<dbReference type="PANTHER" id="PTHR12585:SF69">
    <property type="entry name" value="FI11703P"/>
    <property type="match status" value="1"/>
</dbReference>
<dbReference type="GO" id="GO:1990414">
    <property type="term" value="P:replication-born double-strand break repair via sister chromatid exchange"/>
    <property type="evidence" value="ECO:0007669"/>
    <property type="project" value="TreeGrafter"/>
</dbReference>
<accession>A0A834YMD5</accession>
<gene>
    <name evidence="6" type="ORF">HHK36_021998</name>
</gene>
<evidence type="ECO:0000256" key="1">
    <source>
        <dbReference type="ARBA" id="ARBA00004123"/>
    </source>
</evidence>
<evidence type="ECO:0000313" key="7">
    <source>
        <dbReference type="Proteomes" id="UP000655225"/>
    </source>
</evidence>
<evidence type="ECO:0000313" key="6">
    <source>
        <dbReference type="EMBL" id="KAF8391764.1"/>
    </source>
</evidence>
<evidence type="ECO:0000259" key="4">
    <source>
        <dbReference type="Pfam" id="PF04824"/>
    </source>
</evidence>
<evidence type="ECO:0000259" key="5">
    <source>
        <dbReference type="Pfam" id="PF04825"/>
    </source>
</evidence>
<dbReference type="GO" id="GO:0003682">
    <property type="term" value="F:chromatin binding"/>
    <property type="evidence" value="ECO:0007669"/>
    <property type="project" value="TreeGrafter"/>
</dbReference>
<dbReference type="EMBL" id="JABCRI010000016">
    <property type="protein sequence ID" value="KAF8391764.1"/>
    <property type="molecule type" value="Genomic_DNA"/>
</dbReference>
<dbReference type="CDD" id="cd21793">
    <property type="entry name" value="Rad21_Rec8_M_AtSYN1-like"/>
    <property type="match status" value="1"/>
</dbReference>
<dbReference type="InterPro" id="IPR039781">
    <property type="entry name" value="Rad21/Rec8-like"/>
</dbReference>
<dbReference type="InterPro" id="IPR006909">
    <property type="entry name" value="Rad21/Rec8_C_eu"/>
</dbReference>
<organism evidence="6 7">
    <name type="scientific">Tetracentron sinense</name>
    <name type="common">Spur-leaf</name>
    <dbReference type="NCBI Taxonomy" id="13715"/>
    <lineage>
        <taxon>Eukaryota</taxon>
        <taxon>Viridiplantae</taxon>
        <taxon>Streptophyta</taxon>
        <taxon>Embryophyta</taxon>
        <taxon>Tracheophyta</taxon>
        <taxon>Spermatophyta</taxon>
        <taxon>Magnoliopsida</taxon>
        <taxon>Trochodendrales</taxon>
        <taxon>Trochodendraceae</taxon>
        <taxon>Tetracentron</taxon>
    </lineage>
</organism>
<name>A0A834YMD5_TETSI</name>
<comment type="caution">
    <text evidence="6">The sequence shown here is derived from an EMBL/GenBank/DDBJ whole genome shotgun (WGS) entry which is preliminary data.</text>
</comment>
<evidence type="ECO:0000256" key="2">
    <source>
        <dbReference type="ARBA" id="ARBA00023242"/>
    </source>
</evidence>
<protein>
    <submittedName>
        <fullName evidence="6">Uncharacterized protein</fullName>
    </submittedName>
</protein>
<dbReference type="Pfam" id="PF04824">
    <property type="entry name" value="Rad21_Rec8"/>
    <property type="match status" value="1"/>
</dbReference>
<feature type="domain" description="Rad21/Rec8-like protein C-terminal eukaryotic" evidence="4">
    <location>
        <begin position="1429"/>
        <end position="1466"/>
    </location>
</feature>
<feature type="domain" description="Rad21/Rec8-like protein N-terminal" evidence="5">
    <location>
        <begin position="39"/>
        <end position="134"/>
    </location>
</feature>
<sequence>MEKGVGSFGLTVEFGAFVYDLVIFLLKFSGVNGLGDLQFILAKKGPLGTIWIAAHLERKLRKNQVADTDIGVSVDSILFPEVPIALRLSSHLLLGVVRIYSRKVNYLFHDCSEALLKVKQAFRSTAVDLPPEESTAPYHSITLPETFDLDDFELPDSELFQSYVDHHVSTREQITLEDTMEGVVYSTSQFGLDERFGDGDTSQIGLDLDEDLFLDKVASPGHAVVLLALEEDADPRASGQPMTPLTNMDIDEDQNDEERTVETSKVMQADGSGDQVEGTSVNLSTDLIGCVQAPSTPGAAKEANPANVQEVPALNLSDITSLPDSVEVVMPDVSCNVESEDRNSTELVAKKGLGDPSSKPDLHFGNPNAVDCSLLNDKSSDTYLHMPTWGNVSVSDGLKITQVKLQGEFLSTAETMGPMSSDTACSVSSSISVLAESLKPISPVSECSNRIIASADGQEKTEIISNKDSILSSIYQTRAEDIGPQGISSDTTAASPSCSHQASTLEEPCSKPLSIVEVIPTKSNLTSHCQLILEDMSESDHFPHKETSDSETFRDVEIVGDVDKLCSSSNALPSSAHCLLGSAGRHELENVEAKGSLQPQAFKILNHDRTNEMPCAQSHVLQACNSHMNRSDVLSLEDGNLVEVVPDLPSRGVGLCSLETSGRWEELHASGVSAKVQGEGWHTTDVTDTVLKVSHILEASPCEDIQPDLGKSDECLDNVMSRDTQLDNCSASSELPAPEKLLSAPEGIYGLPHDLLVESAPEKEALWPLSEHEGSGNGFKVLSGKKRRLMESTPVLQSGNSAKLSGVLRFKITADSIPDDDDLLSSILVGRTAVLKMRPTPPPLEVAYSKRPRLAPRVSASKRKVLLDDTMVLHGDTIRQQLTSTEDIRRIRKKVPCTRTEIWMMQKHLLEDEIFSESIFTGTSTELICLHNQSYDLRKVSQNDENYTSLEVVKDMKLSVSTVVMKETCLEGNTELRVLSNGEEAQYAETLVQSANQQGEEHVIGTLGCDSQLQTEVLTDISSHDPSKDGNLGEIAEIEIGRGDVEITDVVDRALALGAELPSLFGPLSRDCCNISPTIESSPIVKNNGTEATLQNDVSCLPPDQKLDIQFVETDASVMDTRDDKVVNANEVAEVNEENLILFEGASGARDRSTLEETEGGGSIHQQYQVDLRENTYIPITVPTLDNCSVEISKDVLTDSSISTEHANSSLPDMSPGTGGQINRFVVNGDQSMEEIRTHEVGVLNESEVLTRKVGYDEENPSSKPVFSEEPQRDSSCPLELNLGMKVAPLNEGENLDCQDDYPKSNVDAEITALDNAAIRDCGIIYNEVSLYCSHPKNVFASFVKNISLAMILFLADVVQDFGNVIVGNDTEFLNADDDDVVEEEDNGMPSAEEAHFIENSGWSSRTRAVAKYLHTLFDKEAGNGRKVLPVNNLLAGKTRKEASRMFFETLLTKRWWIQINDSVPYCKKQHG</sequence>
<feature type="region of interest" description="Disordered" evidence="3">
    <location>
        <begin position="235"/>
        <end position="259"/>
    </location>
</feature>
<dbReference type="OrthoDB" id="10071381at2759"/>
<keyword evidence="2" id="KW-0539">Nucleus</keyword>
<proteinExistence type="predicted"/>